<keyword evidence="2 7" id="KW-0235">DNA replication</keyword>
<reference evidence="10" key="1">
    <citation type="submission" date="2016-01" db="EMBL/GenBank/DDBJ databases">
        <title>WGS of SAMN04407783.</title>
        <authorList>
            <person name="Adams M."/>
            <person name="Sutton G."/>
            <person name="Nelson K."/>
            <person name="Thaden J."/>
            <person name="Fowler V."/>
            <person name="Mccorrison J."/>
            <person name="Sanka R."/>
            <person name="Brinkac L."/>
            <person name="Nierman W."/>
        </authorList>
    </citation>
    <scope>NUCLEOTIDE SEQUENCE [LARGE SCALE GENOMIC DNA]</scope>
    <source>
        <strain evidence="10">GN04363</strain>
    </source>
</reference>
<dbReference type="AlphaFoldDB" id="A0A0X4EW38"/>
<dbReference type="RefSeq" id="WP_059310325.1">
    <property type="nucleotide sequence ID" value="NZ_LRCR01000003.1"/>
</dbReference>
<dbReference type="GO" id="GO:0006260">
    <property type="term" value="P:DNA replication"/>
    <property type="evidence" value="ECO:0007669"/>
    <property type="project" value="UniProtKB-KW"/>
</dbReference>
<gene>
    <name evidence="7 9" type="primary">ligB</name>
    <name evidence="9" type="ORF">AWI28_09860</name>
</gene>
<accession>A0A0X4EW38</accession>
<dbReference type="GO" id="GO:0006281">
    <property type="term" value="P:DNA repair"/>
    <property type="evidence" value="ECO:0007669"/>
    <property type="project" value="UniProtKB-KW"/>
</dbReference>
<dbReference type="Pfam" id="PF01653">
    <property type="entry name" value="DNA_ligase_aden"/>
    <property type="match status" value="1"/>
</dbReference>
<dbReference type="InterPro" id="IPR004150">
    <property type="entry name" value="NAD_DNA_ligase_OB"/>
</dbReference>
<dbReference type="HAMAP" id="MF_01587">
    <property type="entry name" value="DNA_ligase_B"/>
    <property type="match status" value="1"/>
</dbReference>
<evidence type="ECO:0000313" key="10">
    <source>
        <dbReference type="Proteomes" id="UP000064715"/>
    </source>
</evidence>
<comment type="similarity">
    <text evidence="7">Belongs to the NAD-dependent DNA ligase family. LigB subfamily.</text>
</comment>
<comment type="catalytic activity">
    <reaction evidence="6 7">
        <text>NAD(+) + (deoxyribonucleotide)n-3'-hydroxyl + 5'-phospho-(deoxyribonucleotide)m = (deoxyribonucleotide)n+m + AMP + beta-nicotinamide D-nucleotide.</text>
        <dbReference type="EC" id="6.5.1.2"/>
    </reaction>
</comment>
<dbReference type="SUPFAM" id="SSF50249">
    <property type="entry name" value="Nucleic acid-binding proteins"/>
    <property type="match status" value="1"/>
</dbReference>
<dbReference type="InterPro" id="IPR012340">
    <property type="entry name" value="NA-bd_OB-fold"/>
</dbReference>
<dbReference type="Gene3D" id="3.30.470.30">
    <property type="entry name" value="DNA ligase/mRNA capping enzyme"/>
    <property type="match status" value="1"/>
</dbReference>
<dbReference type="SUPFAM" id="SSF47781">
    <property type="entry name" value="RuvA domain 2-like"/>
    <property type="match status" value="1"/>
</dbReference>
<dbReference type="Gene3D" id="2.40.50.140">
    <property type="entry name" value="Nucleic acid-binding proteins"/>
    <property type="match status" value="1"/>
</dbReference>
<evidence type="ECO:0000256" key="7">
    <source>
        <dbReference type="HAMAP-Rule" id="MF_01587"/>
    </source>
</evidence>
<dbReference type="EMBL" id="LRCR01000003">
    <property type="protein sequence ID" value="KUQ85930.1"/>
    <property type="molecule type" value="Genomic_DNA"/>
</dbReference>
<protein>
    <recommendedName>
        <fullName evidence="7">DNA ligase B</fullName>
        <ecNumber evidence="7">6.5.1.2</ecNumber>
    </recommendedName>
    <alternativeName>
        <fullName evidence="7">Polydeoxyribonucleotide synthase [NAD(+)] B</fullName>
    </alternativeName>
</protein>
<dbReference type="PROSITE" id="PS01055">
    <property type="entry name" value="DNA_LIGASE_N1"/>
    <property type="match status" value="1"/>
</dbReference>
<dbReference type="SMART" id="SM00532">
    <property type="entry name" value="LIGANc"/>
    <property type="match status" value="1"/>
</dbReference>
<evidence type="ECO:0000313" key="9">
    <source>
        <dbReference type="EMBL" id="KUQ85930.1"/>
    </source>
</evidence>
<comment type="function">
    <text evidence="7">Catalyzes the formation of phosphodiester linkages between 5'-phosphoryl and 3'-hydroxyl groups in double-stranded DNA using NAD as a coenzyme and as the energy source for the reaction.</text>
</comment>
<keyword evidence="4 7" id="KW-0520">NAD</keyword>
<dbReference type="Gene3D" id="1.10.287.610">
    <property type="entry name" value="Helix hairpin bin"/>
    <property type="match status" value="1"/>
</dbReference>
<dbReference type="InterPro" id="IPR013839">
    <property type="entry name" value="DNAligase_adenylation"/>
</dbReference>
<evidence type="ECO:0000256" key="1">
    <source>
        <dbReference type="ARBA" id="ARBA00022598"/>
    </source>
</evidence>
<dbReference type="Gene3D" id="1.10.150.20">
    <property type="entry name" value="5' to 3' exonuclease, C-terminal subdomain"/>
    <property type="match status" value="1"/>
</dbReference>
<dbReference type="GO" id="GO:0003911">
    <property type="term" value="F:DNA ligase (NAD+) activity"/>
    <property type="evidence" value="ECO:0007669"/>
    <property type="project" value="UniProtKB-UniRule"/>
</dbReference>
<dbReference type="GO" id="GO:0051213">
    <property type="term" value="F:dioxygenase activity"/>
    <property type="evidence" value="ECO:0007669"/>
    <property type="project" value="UniProtKB-KW"/>
</dbReference>
<keyword evidence="9" id="KW-0560">Oxidoreductase</keyword>
<evidence type="ECO:0000256" key="6">
    <source>
        <dbReference type="ARBA" id="ARBA00034005"/>
    </source>
</evidence>
<feature type="domain" description="NAD-dependent DNA ligase N-terminal" evidence="8">
    <location>
        <begin position="27"/>
        <end position="423"/>
    </location>
</feature>
<dbReference type="EC" id="6.5.1.2" evidence="7"/>
<keyword evidence="3 7" id="KW-0227">DNA damage</keyword>
<keyword evidence="1 7" id="KW-0436">Ligase</keyword>
<dbReference type="InterPro" id="IPR018239">
    <property type="entry name" value="DNA_ligase_AS"/>
</dbReference>
<dbReference type="Proteomes" id="UP000064715">
    <property type="component" value="Unassembled WGS sequence"/>
</dbReference>
<proteinExistence type="inferred from homology"/>
<evidence type="ECO:0000256" key="4">
    <source>
        <dbReference type="ARBA" id="ARBA00023027"/>
    </source>
</evidence>
<name>A0A0X4EW38_9ENTR</name>
<feature type="active site" description="N6-AMP-lysine intermediate" evidence="7">
    <location>
        <position position="122"/>
    </location>
</feature>
<dbReference type="SUPFAM" id="SSF56091">
    <property type="entry name" value="DNA ligase/mRNA capping enzyme, catalytic domain"/>
    <property type="match status" value="1"/>
</dbReference>
<evidence type="ECO:0000256" key="5">
    <source>
        <dbReference type="ARBA" id="ARBA00023204"/>
    </source>
</evidence>
<evidence type="ECO:0000256" key="3">
    <source>
        <dbReference type="ARBA" id="ARBA00022763"/>
    </source>
</evidence>
<organism evidence="9 10">
    <name type="scientific">Enterobacter genomosp. O</name>
    <dbReference type="NCBI Taxonomy" id="2364150"/>
    <lineage>
        <taxon>Bacteria</taxon>
        <taxon>Pseudomonadati</taxon>
        <taxon>Pseudomonadota</taxon>
        <taxon>Gammaproteobacteria</taxon>
        <taxon>Enterobacterales</taxon>
        <taxon>Enterobacteriaceae</taxon>
        <taxon>Enterobacter</taxon>
        <taxon>Enterobacter cloacae complex</taxon>
        <taxon>Enterobacter cloacae complex clade O</taxon>
    </lineage>
</organism>
<dbReference type="InterPro" id="IPR010994">
    <property type="entry name" value="RuvA_2-like"/>
</dbReference>
<dbReference type="InterPro" id="IPR020923">
    <property type="entry name" value="DNA_ligase_B"/>
</dbReference>
<dbReference type="NCBIfam" id="NF005987">
    <property type="entry name" value="PRK08097.1"/>
    <property type="match status" value="1"/>
</dbReference>
<dbReference type="Pfam" id="PF03120">
    <property type="entry name" value="OB_DNA_ligase"/>
    <property type="match status" value="1"/>
</dbReference>
<comment type="caution">
    <text evidence="9">The sequence shown here is derived from an EMBL/GenBank/DDBJ whole genome shotgun (WGS) entry which is preliminary data.</text>
</comment>
<dbReference type="InterPro" id="IPR013840">
    <property type="entry name" value="DNAligase_N"/>
</dbReference>
<sequence>MWRWISGLMLLWCGYGAAVCPVWSQAKAEKEIASLSAQIKRWDEAYWKQGVSEVNDEVYDQLNGRLTQWQRCFGTDLPEDTLPALTGNVKHPVAHTGVHKAASKEALAQWMRGRGNLWMQPKVDGVAVTLVYRDGKLTQAISRGNGLKGEDWTAQARLIPSVPQEVSGLLANSVLQGELFWLRDNHIQRQMGGMNARAKVAGAMMRQKDNTLLSQTGIFIWAWPDGPKGMQNRLSELSRAGFSLTARYTLPVETVDAVEKQRSAWQNTVLPFATDGIVVRSADAPSGENWLPGEGNWVVAWKYPPAARVAEVSDIHFTVGRTGKISVVAALEPMQLDDKQVQRVSLGSVGRWQRLDIAPGDQIQVSLAGQGIPRFDKVVWRGMDRQKPQPPISQYHSLTCFYAATECGEQFIARLAWLGSPQVLDIHGLGESGWRSLHQEHHFQHIFSWLALTKEQLQHTPGIDSTKGLQLWHRFEFARRQPFHLWIAAIGLPLPQPAAKALDVQTWQQLTEKNEQSWLQLPGIGQERAGRLIGFVRDPVLKALTGWLGEQGIQGF</sequence>
<evidence type="ECO:0000256" key="2">
    <source>
        <dbReference type="ARBA" id="ARBA00022705"/>
    </source>
</evidence>
<dbReference type="PANTHER" id="PTHR47810">
    <property type="entry name" value="DNA LIGASE"/>
    <property type="match status" value="1"/>
</dbReference>
<keyword evidence="5 7" id="KW-0234">DNA repair</keyword>
<dbReference type="PANTHER" id="PTHR47810:SF1">
    <property type="entry name" value="DNA LIGASE B"/>
    <property type="match status" value="1"/>
</dbReference>
<dbReference type="InterPro" id="IPR050326">
    <property type="entry name" value="NAD_dep_DNA_ligaseB"/>
</dbReference>
<dbReference type="OrthoDB" id="9759736at2"/>
<keyword evidence="10" id="KW-1185">Reference proteome</keyword>
<keyword evidence="9" id="KW-0223">Dioxygenase</keyword>
<evidence type="ECO:0000259" key="8">
    <source>
        <dbReference type="SMART" id="SM00532"/>
    </source>
</evidence>